<sequence length="579" mass="62533">MKVDSWEQVAARKRKAVLDSIPAEWIIPDSLLPPETQDDVMTFPETSGWFTAEELAITNSEVLELLPKLASGELKSETVTRAFCKRAAAAHQLTNCLSETCFKRGLEMARQLDAHLAQTGKPVGPLHGLPISLKDNFNLRGLDATVGFVSHVGAPATEDATLAQLLQAKAGAVFYVKTNVPTAMMMPETVNNVMGRTVNPRNRRLTPGGSSGGEAALVAFGGSPLGVGTDIGGSLRIPAACTGLFTLKASFGRFPALGCRSGMPGQEAVQSINGPLARTLGDLEAYCAAVVGAEPWHDADPRCLPIPWRSSPSSSRKLKIAVMWDDGMALPTPPVTRALRQTAAALRAAGHELVEWSSRDQAEGLSLLNRMFVADGGRAILEEIAHTGEPWILPAMQAYQEAAAAGVAAELGTRDLWRLHAERQAYQKRHLDRWNAAGIDALLCPTTPYASVENGKFRHVGYTGVYNVLDQSCISFPTGIKVDAALDKALDMASYQPMSEVDKMIQSECEFSLNLRSTGPRLPVDHAEAVHGMPINLQLVGRRLPDVWENSETQLIPFAFRLEEEKVVAMTRVVLDALS</sequence>
<protein>
    <recommendedName>
        <fullName evidence="3">amidase</fullName>
        <ecNumber evidence="3">3.5.1.4</ecNumber>
    </recommendedName>
</protein>
<evidence type="ECO:0000256" key="1">
    <source>
        <dbReference type="ARBA" id="ARBA00001311"/>
    </source>
</evidence>
<feature type="active site" description="Charge relay system" evidence="5">
    <location>
        <position position="134"/>
    </location>
</feature>
<comment type="similarity">
    <text evidence="2">Belongs to the amidase family.</text>
</comment>
<dbReference type="Pfam" id="PF01425">
    <property type="entry name" value="Amidase"/>
    <property type="match status" value="1"/>
</dbReference>
<evidence type="ECO:0000313" key="9">
    <source>
        <dbReference type="Proteomes" id="UP001392437"/>
    </source>
</evidence>
<comment type="caution">
    <text evidence="8">The sequence shown here is derived from an EMBL/GenBank/DDBJ whole genome shotgun (WGS) entry which is preliminary data.</text>
</comment>
<dbReference type="InterPro" id="IPR036928">
    <property type="entry name" value="AS_sf"/>
</dbReference>
<dbReference type="PANTHER" id="PTHR46072">
    <property type="entry name" value="AMIDASE-RELATED-RELATED"/>
    <property type="match status" value="1"/>
</dbReference>
<dbReference type="GO" id="GO:0004040">
    <property type="term" value="F:amidase activity"/>
    <property type="evidence" value="ECO:0007669"/>
    <property type="project" value="UniProtKB-EC"/>
</dbReference>
<dbReference type="Gene3D" id="3.90.1300.10">
    <property type="entry name" value="Amidase signature (AS) domain"/>
    <property type="match status" value="1"/>
</dbReference>
<keyword evidence="4" id="KW-0378">Hydrolase</keyword>
<evidence type="ECO:0000259" key="7">
    <source>
        <dbReference type="Pfam" id="PF01425"/>
    </source>
</evidence>
<organism evidence="8 9">
    <name type="scientific">Apiospora kogelbergensis</name>
    <dbReference type="NCBI Taxonomy" id="1337665"/>
    <lineage>
        <taxon>Eukaryota</taxon>
        <taxon>Fungi</taxon>
        <taxon>Dikarya</taxon>
        <taxon>Ascomycota</taxon>
        <taxon>Pezizomycotina</taxon>
        <taxon>Sordariomycetes</taxon>
        <taxon>Xylariomycetidae</taxon>
        <taxon>Amphisphaeriales</taxon>
        <taxon>Apiosporaceae</taxon>
        <taxon>Apiospora</taxon>
    </lineage>
</organism>
<evidence type="ECO:0000256" key="3">
    <source>
        <dbReference type="ARBA" id="ARBA00012922"/>
    </source>
</evidence>
<feature type="active site" description="Charge relay system" evidence="5">
    <location>
        <position position="210"/>
    </location>
</feature>
<dbReference type="EMBL" id="JAQQWP010000001">
    <property type="protein sequence ID" value="KAK8132995.1"/>
    <property type="molecule type" value="Genomic_DNA"/>
</dbReference>
<feature type="binding site" evidence="6">
    <location>
        <begin position="231"/>
        <end position="234"/>
    </location>
    <ligand>
        <name>substrate</name>
    </ligand>
</feature>
<keyword evidence="9" id="KW-1185">Reference proteome</keyword>
<dbReference type="InterPro" id="IPR023631">
    <property type="entry name" value="Amidase_dom"/>
</dbReference>
<feature type="domain" description="Amidase" evidence="7">
    <location>
        <begin position="79"/>
        <end position="546"/>
    </location>
</feature>
<dbReference type="Proteomes" id="UP001392437">
    <property type="component" value="Unassembled WGS sequence"/>
</dbReference>
<dbReference type="AlphaFoldDB" id="A0AAW0RDI8"/>
<feature type="binding site" evidence="6">
    <location>
        <position position="210"/>
    </location>
    <ligand>
        <name>substrate</name>
    </ligand>
</feature>
<reference evidence="8 9" key="1">
    <citation type="submission" date="2023-01" db="EMBL/GenBank/DDBJ databases">
        <title>Analysis of 21 Apiospora genomes using comparative genomics revels a genus with tremendous synthesis potential of carbohydrate active enzymes and secondary metabolites.</title>
        <authorList>
            <person name="Sorensen T."/>
        </authorList>
    </citation>
    <scope>NUCLEOTIDE SEQUENCE [LARGE SCALE GENOMIC DNA]</scope>
    <source>
        <strain evidence="8 9">CBS 117206</strain>
    </source>
</reference>
<accession>A0AAW0RDI8</accession>
<dbReference type="PROSITE" id="PS00571">
    <property type="entry name" value="AMIDASES"/>
    <property type="match status" value="1"/>
</dbReference>
<evidence type="ECO:0000256" key="4">
    <source>
        <dbReference type="ARBA" id="ARBA00022801"/>
    </source>
</evidence>
<feature type="binding site" evidence="6">
    <location>
        <position position="184"/>
    </location>
    <ligand>
        <name>substrate</name>
    </ligand>
</feature>
<dbReference type="EC" id="3.5.1.4" evidence="3"/>
<evidence type="ECO:0000256" key="2">
    <source>
        <dbReference type="ARBA" id="ARBA00009199"/>
    </source>
</evidence>
<proteinExistence type="inferred from homology"/>
<dbReference type="InterPro" id="IPR020556">
    <property type="entry name" value="Amidase_CS"/>
</dbReference>
<evidence type="ECO:0000256" key="5">
    <source>
        <dbReference type="PIRSR" id="PIRSR001221-1"/>
    </source>
</evidence>
<dbReference type="SUPFAM" id="SSF75304">
    <property type="entry name" value="Amidase signature (AS) enzymes"/>
    <property type="match status" value="1"/>
</dbReference>
<evidence type="ECO:0000313" key="8">
    <source>
        <dbReference type="EMBL" id="KAK8132995.1"/>
    </source>
</evidence>
<evidence type="ECO:0000256" key="6">
    <source>
        <dbReference type="PIRSR" id="PIRSR001221-2"/>
    </source>
</evidence>
<dbReference type="PANTHER" id="PTHR46072:SF11">
    <property type="entry name" value="AMIDASE-RELATED"/>
    <property type="match status" value="1"/>
</dbReference>
<gene>
    <name evidence="8" type="ORF">PG999_001168</name>
</gene>
<comment type="catalytic activity">
    <reaction evidence="1">
        <text>a monocarboxylic acid amide + H2O = a monocarboxylate + NH4(+)</text>
        <dbReference type="Rhea" id="RHEA:12020"/>
        <dbReference type="ChEBI" id="CHEBI:15377"/>
        <dbReference type="ChEBI" id="CHEBI:28938"/>
        <dbReference type="ChEBI" id="CHEBI:35757"/>
        <dbReference type="ChEBI" id="CHEBI:83628"/>
        <dbReference type="EC" id="3.5.1.4"/>
    </reaction>
</comment>
<feature type="active site" description="Acyl-ester intermediate" evidence="5">
    <location>
        <position position="234"/>
    </location>
</feature>
<dbReference type="PIRSF" id="PIRSF001221">
    <property type="entry name" value="Amidase_fungi"/>
    <property type="match status" value="1"/>
</dbReference>
<name>A0AAW0RDI8_9PEZI</name>